<accession>A0A2J6S9Z1</accession>
<dbReference type="EMBL" id="KZ613938">
    <property type="protein sequence ID" value="PMD47579.1"/>
    <property type="molecule type" value="Genomic_DNA"/>
</dbReference>
<keyword evidence="2" id="KW-1185">Reference proteome</keyword>
<evidence type="ECO:0000313" key="1">
    <source>
        <dbReference type="EMBL" id="PMD47579.1"/>
    </source>
</evidence>
<proteinExistence type="predicted"/>
<gene>
    <name evidence="1" type="ORF">L207DRAFT_160567</name>
</gene>
<evidence type="ECO:0000313" key="2">
    <source>
        <dbReference type="Proteomes" id="UP000235786"/>
    </source>
</evidence>
<protein>
    <submittedName>
        <fullName evidence="1">Uncharacterized protein</fullName>
    </submittedName>
</protein>
<organism evidence="1 2">
    <name type="scientific">Hyaloscypha variabilis (strain UAMH 11265 / GT02V1 / F)</name>
    <name type="common">Meliniomyces variabilis</name>
    <dbReference type="NCBI Taxonomy" id="1149755"/>
    <lineage>
        <taxon>Eukaryota</taxon>
        <taxon>Fungi</taxon>
        <taxon>Dikarya</taxon>
        <taxon>Ascomycota</taxon>
        <taxon>Pezizomycotina</taxon>
        <taxon>Leotiomycetes</taxon>
        <taxon>Helotiales</taxon>
        <taxon>Hyaloscyphaceae</taxon>
        <taxon>Hyaloscypha</taxon>
        <taxon>Hyaloscypha variabilis</taxon>
    </lineage>
</organism>
<reference evidence="1 2" key="1">
    <citation type="submission" date="2016-04" db="EMBL/GenBank/DDBJ databases">
        <title>A degradative enzymes factory behind the ericoid mycorrhizal symbiosis.</title>
        <authorList>
            <consortium name="DOE Joint Genome Institute"/>
            <person name="Martino E."/>
            <person name="Morin E."/>
            <person name="Grelet G."/>
            <person name="Kuo A."/>
            <person name="Kohler A."/>
            <person name="Daghino S."/>
            <person name="Barry K."/>
            <person name="Choi C."/>
            <person name="Cichocki N."/>
            <person name="Clum A."/>
            <person name="Copeland A."/>
            <person name="Hainaut M."/>
            <person name="Haridas S."/>
            <person name="Labutti K."/>
            <person name="Lindquist E."/>
            <person name="Lipzen A."/>
            <person name="Khouja H.-R."/>
            <person name="Murat C."/>
            <person name="Ohm R."/>
            <person name="Olson A."/>
            <person name="Spatafora J."/>
            <person name="Veneault-Fourrey C."/>
            <person name="Henrissat B."/>
            <person name="Grigoriev I."/>
            <person name="Martin F."/>
            <person name="Perotto S."/>
        </authorList>
    </citation>
    <scope>NUCLEOTIDE SEQUENCE [LARGE SCALE GENOMIC DNA]</scope>
    <source>
        <strain evidence="1 2">F</strain>
    </source>
</reference>
<dbReference type="Proteomes" id="UP000235786">
    <property type="component" value="Unassembled WGS sequence"/>
</dbReference>
<name>A0A2J6S9Z1_HYAVF</name>
<dbReference type="AlphaFoldDB" id="A0A2J6S9Z1"/>
<sequence>MKSLLTESLKGFSIAEWPLCRHCNPDGFNVLGLKDTQNGTKDANLRIERTEGDNEWVQNLPVQPTWNDLLGKVEEEMASDNCDKVSGVRGDGVLFGNKYDIITRGSISVIFHVESQEMFEVFITIVQLDGKRKLRWFITIGKEDSEKTTGTNYEKVGVLHKMVPKAV</sequence>